<name>A0ABW9A5W1_9BURK</name>
<dbReference type="PANTHER" id="PTHR30336:SF4">
    <property type="entry name" value="ENVELOPE BIOGENESIS FACTOR ELYC"/>
    <property type="match status" value="1"/>
</dbReference>
<accession>A0ABW9A5W1</accession>
<evidence type="ECO:0000259" key="2">
    <source>
        <dbReference type="Pfam" id="PF02698"/>
    </source>
</evidence>
<dbReference type="EMBL" id="JAQQFM010000002">
    <property type="protein sequence ID" value="MFL9923624.1"/>
    <property type="molecule type" value="Genomic_DNA"/>
</dbReference>
<feature type="domain" description="DUF218" evidence="2">
    <location>
        <begin position="86"/>
        <end position="251"/>
    </location>
</feature>
<protein>
    <submittedName>
        <fullName evidence="3">YdcF family protein</fullName>
    </submittedName>
</protein>
<dbReference type="Gene3D" id="3.40.50.620">
    <property type="entry name" value="HUPs"/>
    <property type="match status" value="1"/>
</dbReference>
<dbReference type="InterPro" id="IPR051599">
    <property type="entry name" value="Cell_Envelope_Assoc"/>
</dbReference>
<keyword evidence="1" id="KW-0472">Membrane</keyword>
<organism evidence="3 4">
    <name type="scientific">Herbaspirillum lusitanum</name>
    <dbReference type="NCBI Taxonomy" id="213312"/>
    <lineage>
        <taxon>Bacteria</taxon>
        <taxon>Pseudomonadati</taxon>
        <taxon>Pseudomonadota</taxon>
        <taxon>Betaproteobacteria</taxon>
        <taxon>Burkholderiales</taxon>
        <taxon>Oxalobacteraceae</taxon>
        <taxon>Herbaspirillum</taxon>
    </lineage>
</organism>
<dbReference type="CDD" id="cd06259">
    <property type="entry name" value="YdcF-like"/>
    <property type="match status" value="1"/>
</dbReference>
<gene>
    <name evidence="3" type="ORF">PQR62_05080</name>
</gene>
<evidence type="ECO:0000313" key="3">
    <source>
        <dbReference type="EMBL" id="MFL9923624.1"/>
    </source>
</evidence>
<reference evidence="3 4" key="1">
    <citation type="journal article" date="2024" name="Chem. Sci.">
        <title>Discovery of megapolipeptins by genome mining of a Burkholderiales bacteria collection.</title>
        <authorList>
            <person name="Paulo B.S."/>
            <person name="Recchia M.J.J."/>
            <person name="Lee S."/>
            <person name="Fergusson C.H."/>
            <person name="Romanowski S.B."/>
            <person name="Hernandez A."/>
            <person name="Krull N."/>
            <person name="Liu D.Y."/>
            <person name="Cavanagh H."/>
            <person name="Bos A."/>
            <person name="Gray C.A."/>
            <person name="Murphy B.T."/>
            <person name="Linington R.G."/>
            <person name="Eustaquio A.S."/>
        </authorList>
    </citation>
    <scope>NUCLEOTIDE SEQUENCE [LARGE SCALE GENOMIC DNA]</scope>
    <source>
        <strain evidence="3 4">RL21-008-BIB-A</strain>
    </source>
</reference>
<feature type="transmembrane region" description="Helical" evidence="1">
    <location>
        <begin position="15"/>
        <end position="34"/>
    </location>
</feature>
<evidence type="ECO:0000256" key="1">
    <source>
        <dbReference type="SAM" id="Phobius"/>
    </source>
</evidence>
<keyword evidence="1" id="KW-0812">Transmembrane</keyword>
<keyword evidence="1" id="KW-1133">Transmembrane helix</keyword>
<dbReference type="Proteomes" id="UP001629246">
    <property type="component" value="Unassembled WGS sequence"/>
</dbReference>
<sequence length="269" mass="28822">MSAFPSLSDAVRPLILPPVNLMLLIAAGLLLARWHARTGRALGIAAALILLILCMPAGANLLVRPLEQLTKPLTTPLESAKAHGAQAIVVLAAGRLEHAPEYGNADIPDYIALARLRYAARLQHETGLPLLVSGGNAPDDDAGNNKARAMAEALRQDFVTPVKWVEGRSENTAENASLSAAILQSEKIDRIMLVTDAMHMPRAEMAFAHAGFKVTAAPTMFFGSDRLQAGAFIPSAEGLRRAYYASYEWIGLLWYHLRPASVPATATAS</sequence>
<dbReference type="PANTHER" id="PTHR30336">
    <property type="entry name" value="INNER MEMBRANE PROTEIN, PROBABLE PERMEASE"/>
    <property type="match status" value="1"/>
</dbReference>
<dbReference type="InterPro" id="IPR014729">
    <property type="entry name" value="Rossmann-like_a/b/a_fold"/>
</dbReference>
<evidence type="ECO:0000313" key="4">
    <source>
        <dbReference type="Proteomes" id="UP001629246"/>
    </source>
</evidence>
<dbReference type="RefSeq" id="WP_408155442.1">
    <property type="nucleotide sequence ID" value="NZ_JAQQFM010000002.1"/>
</dbReference>
<feature type="transmembrane region" description="Helical" evidence="1">
    <location>
        <begin position="41"/>
        <end position="63"/>
    </location>
</feature>
<dbReference type="Pfam" id="PF02698">
    <property type="entry name" value="DUF218"/>
    <property type="match status" value="1"/>
</dbReference>
<keyword evidence="4" id="KW-1185">Reference proteome</keyword>
<comment type="caution">
    <text evidence="3">The sequence shown here is derived from an EMBL/GenBank/DDBJ whole genome shotgun (WGS) entry which is preliminary data.</text>
</comment>
<proteinExistence type="predicted"/>
<dbReference type="InterPro" id="IPR003848">
    <property type="entry name" value="DUF218"/>
</dbReference>